<evidence type="ECO:0000313" key="2">
    <source>
        <dbReference type="EMBL" id="GAA4098656.1"/>
    </source>
</evidence>
<dbReference type="Gene3D" id="3.10.450.50">
    <property type="match status" value="1"/>
</dbReference>
<evidence type="ECO:0000313" key="3">
    <source>
        <dbReference type="Proteomes" id="UP001500841"/>
    </source>
</evidence>
<dbReference type="EMBL" id="BAABCV010000008">
    <property type="protein sequence ID" value="GAA4098656.1"/>
    <property type="molecule type" value="Genomic_DNA"/>
</dbReference>
<reference evidence="3" key="1">
    <citation type="journal article" date="2019" name="Int. J. Syst. Evol. Microbiol.">
        <title>The Global Catalogue of Microorganisms (GCM) 10K type strain sequencing project: providing services to taxonomists for standard genome sequencing and annotation.</title>
        <authorList>
            <consortium name="The Broad Institute Genomics Platform"/>
            <consortium name="The Broad Institute Genome Sequencing Center for Infectious Disease"/>
            <person name="Wu L."/>
            <person name="Ma J."/>
        </authorList>
    </citation>
    <scope>NUCLEOTIDE SEQUENCE [LARGE SCALE GENOMIC DNA]</scope>
    <source>
        <strain evidence="3">JCM 17085</strain>
    </source>
</reference>
<feature type="chain" id="PRO_5046810908" description="Lumazine-binding protein" evidence="1">
    <location>
        <begin position="23"/>
        <end position="140"/>
    </location>
</feature>
<proteinExistence type="predicted"/>
<protein>
    <recommendedName>
        <fullName evidence="4">Lumazine-binding protein</fullName>
    </recommendedName>
</protein>
<evidence type="ECO:0000256" key="1">
    <source>
        <dbReference type="SAM" id="SignalP"/>
    </source>
</evidence>
<gene>
    <name evidence="2" type="ORF">GCM10022392_23140</name>
</gene>
<keyword evidence="3" id="KW-1185">Reference proteome</keyword>
<keyword evidence="1" id="KW-0732">Signal</keyword>
<feature type="signal peptide" evidence="1">
    <location>
        <begin position="1"/>
        <end position="22"/>
    </location>
</feature>
<accession>A0ABP7WWK9</accession>
<organism evidence="2 3">
    <name type="scientific">Mucilaginibacter panaciglaebae</name>
    <dbReference type="NCBI Taxonomy" id="502331"/>
    <lineage>
        <taxon>Bacteria</taxon>
        <taxon>Pseudomonadati</taxon>
        <taxon>Bacteroidota</taxon>
        <taxon>Sphingobacteriia</taxon>
        <taxon>Sphingobacteriales</taxon>
        <taxon>Sphingobacteriaceae</taxon>
        <taxon>Mucilaginibacter</taxon>
    </lineage>
</organism>
<evidence type="ECO:0008006" key="4">
    <source>
        <dbReference type="Google" id="ProtNLM"/>
    </source>
</evidence>
<dbReference type="Proteomes" id="UP001500841">
    <property type="component" value="Unassembled WGS sequence"/>
</dbReference>
<comment type="caution">
    <text evidence="2">The sequence shown here is derived from an EMBL/GenBank/DDBJ whole genome shotgun (WGS) entry which is preliminary data.</text>
</comment>
<sequence length="140" mass="15606">MKALKSILLGFTLLVVGTVANAATNPAVALTKNDVLNIYVNAVVHGKIDGLENILAKDVKYTMLRGDKEFNLNKKQLLESLKASENVDQNCTYTTSIMDESNNKMVVKLIMRYEGYIRTNLVTIALNHDDFQITKIRAES</sequence>
<dbReference type="RefSeq" id="WP_345104427.1">
    <property type="nucleotide sequence ID" value="NZ_BAABCV010000008.1"/>
</dbReference>
<name>A0ABP7WWK9_9SPHI</name>